<dbReference type="Proteomes" id="UP000262379">
    <property type="component" value="Unassembled WGS sequence"/>
</dbReference>
<dbReference type="EMBL" id="QURN01000001">
    <property type="protein sequence ID" value="RFC69398.1"/>
    <property type="molecule type" value="Genomic_DNA"/>
</dbReference>
<proteinExistence type="predicted"/>
<sequence length="212" mass="23591">MMTFFYMLLALIVGLLLGWFLWGRQGSEKDNLQRDLESMRGERDRLKADTARLTRELEECGRARADLESQLRNKPAASAPVALLSTSTDSTVSKPATGERPPKLAKAKSPKAPTQKPAAPNSKPANTSKKDNLRRLIGIGPVNEGKLNKHGITTFAQIAAWTAADIKRVEEYLEFDGRIKREKWVQQAKLLAAGKEQEFAKRFPTADSEKNT</sequence>
<accession>A0A371XJJ4</accession>
<evidence type="ECO:0000313" key="2">
    <source>
        <dbReference type="EMBL" id="RFC69398.1"/>
    </source>
</evidence>
<gene>
    <name evidence="2" type="ORF">DY251_01275</name>
</gene>
<dbReference type="AlphaFoldDB" id="A0A371XJJ4"/>
<evidence type="ECO:0000313" key="3">
    <source>
        <dbReference type="Proteomes" id="UP000262379"/>
    </source>
</evidence>
<dbReference type="Gene3D" id="1.10.150.20">
    <property type="entry name" value="5' to 3' exonuclease, C-terminal subdomain"/>
    <property type="match status" value="1"/>
</dbReference>
<feature type="region of interest" description="Disordered" evidence="1">
    <location>
        <begin position="66"/>
        <end position="132"/>
    </location>
</feature>
<keyword evidence="3" id="KW-1185">Reference proteome</keyword>
<reference evidence="3" key="1">
    <citation type="submission" date="2018-08" db="EMBL/GenBank/DDBJ databases">
        <authorList>
            <person name="Im W.T."/>
        </authorList>
    </citation>
    <scope>NUCLEOTIDE SEQUENCE [LARGE SCALE GENOMIC DNA]</scope>
    <source>
        <strain evidence="3">LA-28</strain>
    </source>
</reference>
<organism evidence="2 3">
    <name type="scientific">Mesorhizobium denitrificans</name>
    <dbReference type="NCBI Taxonomy" id="2294114"/>
    <lineage>
        <taxon>Bacteria</taxon>
        <taxon>Pseudomonadati</taxon>
        <taxon>Pseudomonadota</taxon>
        <taxon>Alphaproteobacteria</taxon>
        <taxon>Hyphomicrobiales</taxon>
        <taxon>Phyllobacteriaceae</taxon>
        <taxon>Mesorhizobium</taxon>
    </lineage>
</organism>
<protein>
    <submittedName>
        <fullName evidence="2">Proton-conducting membrane transporter</fullName>
    </submittedName>
</protein>
<name>A0A371XJJ4_9HYPH</name>
<feature type="compositionally biased region" description="Polar residues" evidence="1">
    <location>
        <begin position="84"/>
        <end position="94"/>
    </location>
</feature>
<comment type="caution">
    <text evidence="2">The sequence shown here is derived from an EMBL/GenBank/DDBJ whole genome shotgun (WGS) entry which is preliminary data.</text>
</comment>
<evidence type="ECO:0000256" key="1">
    <source>
        <dbReference type="SAM" id="MobiDB-lite"/>
    </source>
</evidence>